<name>A0A979G3D8_CHIPD</name>
<reference evidence="2" key="1">
    <citation type="submission" date="2009-08" db="EMBL/GenBank/DDBJ databases">
        <title>The complete genome of Chitinophaga pinensis DSM 2588.</title>
        <authorList>
            <consortium name="US DOE Joint Genome Institute (JGI-PGF)"/>
            <person name="Lucas S."/>
            <person name="Copeland A."/>
            <person name="Lapidus A."/>
            <person name="Glavina del Rio T."/>
            <person name="Dalin E."/>
            <person name="Tice H."/>
            <person name="Bruce D."/>
            <person name="Goodwin L."/>
            <person name="Pitluck S."/>
            <person name="Kyrpides N."/>
            <person name="Mavromatis K."/>
            <person name="Ivanova N."/>
            <person name="Mikhailova N."/>
            <person name="Sims D."/>
            <person name="Meinche L."/>
            <person name="Brettin T."/>
            <person name="Detter J.C."/>
            <person name="Han C."/>
            <person name="Larimer F."/>
            <person name="Land M."/>
            <person name="Hauser L."/>
            <person name="Markowitz V."/>
            <person name="Cheng J.-F."/>
            <person name="Hugenholtz P."/>
            <person name="Woyke T."/>
            <person name="Wu D."/>
            <person name="Spring S."/>
            <person name="Klenk H.-P."/>
            <person name="Eisen J.A."/>
        </authorList>
    </citation>
    <scope>NUCLEOTIDE SEQUENCE [LARGE SCALE GENOMIC DNA]</scope>
    <source>
        <strain evidence="2">ATCC 43595 / DSM 2588 / LMG 13176 / NBRC 15968 / NCIMB 11800 / UQM 2034</strain>
    </source>
</reference>
<dbReference type="Gene3D" id="2.60.120.260">
    <property type="entry name" value="Galactose-binding domain-like"/>
    <property type="match status" value="1"/>
</dbReference>
<proteinExistence type="predicted"/>
<dbReference type="KEGG" id="cpi:Cpin_2468"/>
<dbReference type="EMBL" id="CP001699">
    <property type="protein sequence ID" value="ACU59956.1"/>
    <property type="molecule type" value="Genomic_DNA"/>
</dbReference>
<dbReference type="Proteomes" id="UP000002215">
    <property type="component" value="Chromosome"/>
</dbReference>
<gene>
    <name evidence="1" type="ordered locus">Cpin_2468</name>
</gene>
<accession>A0A979G3D8</accession>
<evidence type="ECO:0000313" key="2">
    <source>
        <dbReference type="Proteomes" id="UP000002215"/>
    </source>
</evidence>
<dbReference type="RefSeq" id="WP_012790132.1">
    <property type="nucleotide sequence ID" value="NC_013132.1"/>
</dbReference>
<organism evidence="1 2">
    <name type="scientific">Chitinophaga pinensis (strain ATCC 43595 / DSM 2588 / LMG 13176 / NBRC 15968 / NCIMB 11800 / UQM 2034)</name>
    <dbReference type="NCBI Taxonomy" id="485918"/>
    <lineage>
        <taxon>Bacteria</taxon>
        <taxon>Pseudomonadati</taxon>
        <taxon>Bacteroidota</taxon>
        <taxon>Chitinophagia</taxon>
        <taxon>Chitinophagales</taxon>
        <taxon>Chitinophagaceae</taxon>
        <taxon>Chitinophaga</taxon>
    </lineage>
</organism>
<protein>
    <submittedName>
        <fullName evidence="1">Uncharacterized protein</fullName>
    </submittedName>
</protein>
<dbReference type="OrthoDB" id="3965347at2"/>
<dbReference type="AlphaFoldDB" id="A0A979G3D8"/>
<sequence>MAPMRLQVSWEDAAAFSLANVKENQPKFLTTFRDVRYVKIVILESYNGSYTHLAELKCF</sequence>
<evidence type="ECO:0000313" key="1">
    <source>
        <dbReference type="EMBL" id="ACU59956.1"/>
    </source>
</evidence>
<reference evidence="1 2" key="2">
    <citation type="journal article" date="2010" name="Stand. Genomic Sci.">
        <title>Complete genome sequence of Chitinophaga pinensis type strain (UQM 2034).</title>
        <authorList>
            <person name="Glavina Del Rio T."/>
            <person name="Abt B."/>
            <person name="Spring S."/>
            <person name="Lapidus A."/>
            <person name="Nolan M."/>
            <person name="Tice H."/>
            <person name="Copeland A."/>
            <person name="Cheng J.F."/>
            <person name="Chen F."/>
            <person name="Bruce D."/>
            <person name="Goodwin L."/>
            <person name="Pitluck S."/>
            <person name="Ivanova N."/>
            <person name="Mavromatis K."/>
            <person name="Mikhailova N."/>
            <person name="Pati A."/>
            <person name="Chen A."/>
            <person name="Palaniappan K."/>
            <person name="Land M."/>
            <person name="Hauser L."/>
            <person name="Chang Y.J."/>
            <person name="Jeffries C.D."/>
            <person name="Chain P."/>
            <person name="Saunders E."/>
            <person name="Detter J.C."/>
            <person name="Brettin T."/>
            <person name="Rohde M."/>
            <person name="Goker M."/>
            <person name="Bristow J."/>
            <person name="Eisen J.A."/>
            <person name="Markowitz V."/>
            <person name="Hugenholtz P."/>
            <person name="Kyrpides N.C."/>
            <person name="Klenk H.P."/>
            <person name="Lucas S."/>
        </authorList>
    </citation>
    <scope>NUCLEOTIDE SEQUENCE [LARGE SCALE GENOMIC DNA]</scope>
    <source>
        <strain evidence="2">ATCC 43595 / DSM 2588 / LMG 13176 / NBRC 15968 / NCIMB 11800 / UQM 2034</strain>
    </source>
</reference>